<keyword evidence="4" id="KW-1185">Reference proteome</keyword>
<dbReference type="PANTHER" id="PTHR34282:SF2">
    <property type="entry name" value="DUF3741 DOMAIN-CONTAINING PROTEIN"/>
    <property type="match status" value="1"/>
</dbReference>
<evidence type="ECO:0000256" key="1">
    <source>
        <dbReference type="SAM" id="MobiDB-lite"/>
    </source>
</evidence>
<feature type="compositionally biased region" description="Basic and acidic residues" evidence="1">
    <location>
        <begin position="585"/>
        <end position="600"/>
    </location>
</feature>
<feature type="domain" description="DUF4378" evidence="2">
    <location>
        <begin position="739"/>
        <end position="868"/>
    </location>
</feature>
<feature type="compositionally biased region" description="Basic and acidic residues" evidence="1">
    <location>
        <begin position="504"/>
        <end position="513"/>
    </location>
</feature>
<feature type="region of interest" description="Disordered" evidence="1">
    <location>
        <begin position="218"/>
        <end position="237"/>
    </location>
</feature>
<dbReference type="EMBL" id="CM018040">
    <property type="protein sequence ID" value="KAA8534965.1"/>
    <property type="molecule type" value="Genomic_DNA"/>
</dbReference>
<reference evidence="3 4" key="1">
    <citation type="submission" date="2019-09" db="EMBL/GenBank/DDBJ databases">
        <title>A chromosome-level genome assembly of the Chinese tupelo Nyssa sinensis.</title>
        <authorList>
            <person name="Yang X."/>
            <person name="Kang M."/>
            <person name="Yang Y."/>
            <person name="Xiong H."/>
            <person name="Wang M."/>
            <person name="Zhang Z."/>
            <person name="Wang Z."/>
            <person name="Wu H."/>
            <person name="Ma T."/>
            <person name="Liu J."/>
            <person name="Xi Z."/>
        </authorList>
    </citation>
    <scope>NUCLEOTIDE SEQUENCE [LARGE SCALE GENOMIC DNA]</scope>
    <source>
        <strain evidence="3">J267</strain>
        <tissue evidence="3">Leaf</tissue>
    </source>
</reference>
<feature type="compositionally biased region" description="Basic and acidic residues" evidence="1">
    <location>
        <begin position="484"/>
        <end position="497"/>
    </location>
</feature>
<dbReference type="OrthoDB" id="1079501at2759"/>
<dbReference type="InterPro" id="IPR025486">
    <property type="entry name" value="DUF4378"/>
</dbReference>
<gene>
    <name evidence="3" type="ORF">F0562_029968</name>
</gene>
<feature type="region of interest" description="Disordered" evidence="1">
    <location>
        <begin position="146"/>
        <end position="171"/>
    </location>
</feature>
<feature type="compositionally biased region" description="Polar residues" evidence="1">
    <location>
        <begin position="517"/>
        <end position="531"/>
    </location>
</feature>
<dbReference type="AlphaFoldDB" id="A0A5J5AUZ1"/>
<feature type="region of interest" description="Disordered" evidence="1">
    <location>
        <begin position="466"/>
        <end position="603"/>
    </location>
</feature>
<dbReference type="PANTHER" id="PTHR34282">
    <property type="entry name" value="OS01G0228800 PROTEIN-RELATED"/>
    <property type="match status" value="1"/>
</dbReference>
<dbReference type="Proteomes" id="UP000325577">
    <property type="component" value="Linkage Group LG17"/>
</dbReference>
<feature type="region of interest" description="Disordered" evidence="1">
    <location>
        <begin position="54"/>
        <end position="74"/>
    </location>
</feature>
<accession>A0A5J5AUZ1</accession>
<evidence type="ECO:0000313" key="4">
    <source>
        <dbReference type="Proteomes" id="UP000325577"/>
    </source>
</evidence>
<feature type="compositionally biased region" description="Basic and acidic residues" evidence="1">
    <location>
        <begin position="149"/>
        <end position="160"/>
    </location>
</feature>
<feature type="compositionally biased region" description="Low complexity" evidence="1">
    <location>
        <begin position="549"/>
        <end position="568"/>
    </location>
</feature>
<name>A0A5J5AUZ1_9ASTE</name>
<dbReference type="Pfam" id="PF14309">
    <property type="entry name" value="DUF4378"/>
    <property type="match status" value="1"/>
</dbReference>
<evidence type="ECO:0000259" key="2">
    <source>
        <dbReference type="Pfam" id="PF14309"/>
    </source>
</evidence>
<evidence type="ECO:0000313" key="3">
    <source>
        <dbReference type="EMBL" id="KAA8534965.1"/>
    </source>
</evidence>
<organism evidence="3 4">
    <name type="scientific">Nyssa sinensis</name>
    <dbReference type="NCBI Taxonomy" id="561372"/>
    <lineage>
        <taxon>Eukaryota</taxon>
        <taxon>Viridiplantae</taxon>
        <taxon>Streptophyta</taxon>
        <taxon>Embryophyta</taxon>
        <taxon>Tracheophyta</taxon>
        <taxon>Spermatophyta</taxon>
        <taxon>Magnoliopsida</taxon>
        <taxon>eudicotyledons</taxon>
        <taxon>Gunneridae</taxon>
        <taxon>Pentapetalae</taxon>
        <taxon>asterids</taxon>
        <taxon>Cornales</taxon>
        <taxon>Nyssaceae</taxon>
        <taxon>Nyssa</taxon>
    </lineage>
</organism>
<sequence length="875" mass="98679">MKNMPQDSLRSVVYRSFVTCDDPKGVVECRTFRKSKTNSHKMEGRVENHRTQRNLNASSTYKEERKEMTSKGIADSPSSFQLVEVSKGAQKLNRVIDSWSMGMTFDGESKDIAKDLLKGAIDLQESLIMLGKLQEASRYVAKLKKKQEKSRGGRIDEMGSERTNSNQFGDQNYCTGIQKPRLSADGCSRDCYEELRRVIRDSLARQNLLPDHSNREKAYCDRRASDADRDIPSTSSSQSSLVCSCRFAPPESSLSSKAPQKKPNGPNLVAKLMGLEEITSKSLQSTHKQLECDKISNQRRPIFDIDMPKARKSNCVGQKVDPERRTLKEILDNMQFKGLLKCNSVENFKPPSYHSKASHSKNRSIDNEIPIVLLKPLSYSCLEEEEPCTQMFVREEGALDTRDVLRKLRTKEELSPKTIECGERVLCSNEMCRNDKADKPPMKRFSQEEEVKDCKEVVAETVVKTKEKMSSNKKRASVPIKNKAQKEAIDKKVDKVQKMVQNRRKPEEIENLKSKGASVSHNQVKVTSSKPRNPEKGSNIVKNRFAQPKSITSNPISKSTTPTTSHSSSDQKKNLKNTTRNISHKSADQKKNHKNEKQVKEPVAAKFAIETMACEDDNKGISIMCENESDLIRTDTVSVDQLLLKEEPESTDASEIQIKDHCIDTQNSLCEVTLQTIPHESSIKSDEAANYCISHDSTERNLFNTKTNPRDFLLCSPLFLNHAEELFNINTNQSIFSQKVSVNDSRIADTRLLLDCANELMELKSLQCTRTVHTILHAPVRYSRICISLYQLVDALCDGIENLKSYGKLVGKNLPIDRVSAILQRDLSCNGVGSGAWDLGWRKGFTVDEIEQVVVGIEKLVLGCLIEEVLTDFFL</sequence>
<protein>
    <recommendedName>
        <fullName evidence="2">DUF4378 domain-containing protein</fullName>
    </recommendedName>
</protein>
<proteinExistence type="predicted"/>
<feature type="compositionally biased region" description="Polar residues" evidence="1">
    <location>
        <begin position="161"/>
        <end position="171"/>
    </location>
</feature>
<feature type="compositionally biased region" description="Basic and acidic residues" evidence="1">
    <location>
        <begin position="218"/>
        <end position="231"/>
    </location>
</feature>